<dbReference type="SMART" id="SM00086">
    <property type="entry name" value="PAC"/>
    <property type="match status" value="1"/>
</dbReference>
<dbReference type="RefSeq" id="WP_090286238.1">
    <property type="nucleotide sequence ID" value="NZ_FMWO01000048.1"/>
</dbReference>
<dbReference type="PANTHER" id="PTHR47429:SF2">
    <property type="entry name" value="PROTEIN TWIN LOV 1"/>
    <property type="match status" value="1"/>
</dbReference>
<accession>A0A1G5SF39</accession>
<dbReference type="STRING" id="51642.NSMM_400206"/>
<evidence type="ECO:0000313" key="6">
    <source>
        <dbReference type="EMBL" id="SCZ85728.1"/>
    </source>
</evidence>
<evidence type="ECO:0000259" key="5">
    <source>
        <dbReference type="PROSITE" id="PS50113"/>
    </source>
</evidence>
<dbReference type="SUPFAM" id="SSF55785">
    <property type="entry name" value="PYP-like sensor domain (PAS domain)"/>
    <property type="match status" value="1"/>
</dbReference>
<dbReference type="CDD" id="cd00130">
    <property type="entry name" value="PAS"/>
    <property type="match status" value="1"/>
</dbReference>
<dbReference type="PROSITE" id="PS50113">
    <property type="entry name" value="PAC"/>
    <property type="match status" value="1"/>
</dbReference>
<organism evidence="6 7">
    <name type="scientific">Nitrosomonas mobilis</name>
    <dbReference type="NCBI Taxonomy" id="51642"/>
    <lineage>
        <taxon>Bacteria</taxon>
        <taxon>Pseudomonadati</taxon>
        <taxon>Pseudomonadota</taxon>
        <taxon>Betaproteobacteria</taxon>
        <taxon>Nitrosomonadales</taxon>
        <taxon>Nitrosomonadaceae</taxon>
        <taxon>Nitrosomonas</taxon>
    </lineage>
</organism>
<keyword evidence="2" id="KW-0288">FMN</keyword>
<dbReference type="Proteomes" id="UP000198729">
    <property type="component" value="Unassembled WGS sequence"/>
</dbReference>
<gene>
    <name evidence="6" type="ORF">NSMM_400206</name>
</gene>
<reference evidence="6 7" key="1">
    <citation type="submission" date="2016-10" db="EMBL/GenBank/DDBJ databases">
        <authorList>
            <person name="de Groot N.N."/>
        </authorList>
    </citation>
    <scope>NUCLEOTIDE SEQUENCE [LARGE SCALE GENOMIC DNA]</scope>
    <source>
        <strain evidence="6">1</strain>
    </source>
</reference>
<keyword evidence="3" id="KW-0157">Chromophore</keyword>
<dbReference type="InterPro" id="IPR035965">
    <property type="entry name" value="PAS-like_dom_sf"/>
</dbReference>
<dbReference type="GO" id="GO:0004673">
    <property type="term" value="F:protein histidine kinase activity"/>
    <property type="evidence" value="ECO:0007669"/>
    <property type="project" value="UniProtKB-EC"/>
</dbReference>
<dbReference type="InterPro" id="IPR000014">
    <property type="entry name" value="PAS"/>
</dbReference>
<name>A0A1G5SF39_9PROT</name>
<evidence type="ECO:0000256" key="1">
    <source>
        <dbReference type="ARBA" id="ARBA00022630"/>
    </source>
</evidence>
<evidence type="ECO:0000259" key="4">
    <source>
        <dbReference type="PROSITE" id="PS50112"/>
    </source>
</evidence>
<evidence type="ECO:0000256" key="3">
    <source>
        <dbReference type="ARBA" id="ARBA00022991"/>
    </source>
</evidence>
<dbReference type="InterPro" id="IPR001610">
    <property type="entry name" value="PAC"/>
</dbReference>
<dbReference type="PROSITE" id="PS50112">
    <property type="entry name" value="PAS"/>
    <property type="match status" value="1"/>
</dbReference>
<dbReference type="PANTHER" id="PTHR47429">
    <property type="entry name" value="PROTEIN TWIN LOV 1"/>
    <property type="match status" value="1"/>
</dbReference>
<dbReference type="AlphaFoldDB" id="A0A1G5SF39"/>
<dbReference type="Gene3D" id="3.30.450.20">
    <property type="entry name" value="PAS domain"/>
    <property type="match status" value="1"/>
</dbReference>
<dbReference type="NCBIfam" id="TIGR00229">
    <property type="entry name" value="sensory_box"/>
    <property type="match status" value="1"/>
</dbReference>
<keyword evidence="6" id="KW-0808">Transferase</keyword>
<protein>
    <submittedName>
        <fullName evidence="6">PAS sensor protein</fullName>
        <ecNumber evidence="6">2.7.13.3</ecNumber>
    </submittedName>
</protein>
<dbReference type="Pfam" id="PF13426">
    <property type="entry name" value="PAS_9"/>
    <property type="match status" value="1"/>
</dbReference>
<feature type="domain" description="PAC" evidence="5">
    <location>
        <begin position="86"/>
        <end position="140"/>
    </location>
</feature>
<evidence type="ECO:0000256" key="2">
    <source>
        <dbReference type="ARBA" id="ARBA00022643"/>
    </source>
</evidence>
<dbReference type="OrthoDB" id="9792270at2"/>
<dbReference type="EMBL" id="FMWO01000048">
    <property type="protein sequence ID" value="SCZ85728.1"/>
    <property type="molecule type" value="Genomic_DNA"/>
</dbReference>
<proteinExistence type="predicted"/>
<dbReference type="EC" id="2.7.13.3" evidence="6"/>
<sequence>MDFIVEKDPGLIPQVLSKILDSCVNGITLADPDQEDLPLVYANKAFEIITGYSQAETLGRNCRFLQGTDHDQPERLRLKEAIKNKQPVKIVLRNYRKNGELFYNHLNITPLFDTDGRLLYFLGVQYDVTGQHNAEIEIAQLKEQIATLSGTRS</sequence>
<keyword evidence="7" id="KW-1185">Reference proteome</keyword>
<keyword evidence="1" id="KW-0285">Flavoprotein</keyword>
<dbReference type="InterPro" id="IPR000700">
    <property type="entry name" value="PAS-assoc_C"/>
</dbReference>
<evidence type="ECO:0000313" key="7">
    <source>
        <dbReference type="Proteomes" id="UP000198729"/>
    </source>
</evidence>
<feature type="domain" description="PAS" evidence="4">
    <location>
        <begin position="12"/>
        <end position="85"/>
    </location>
</feature>